<reference evidence="4" key="2">
    <citation type="journal article" date="2021" name="Genome Biol. Evol.">
        <title>Developing a high-quality reference genome for a parasitic bivalve with doubly uniparental inheritance (Bivalvia: Unionida).</title>
        <authorList>
            <person name="Smith C.H."/>
        </authorList>
    </citation>
    <scope>NUCLEOTIDE SEQUENCE</scope>
    <source>
        <strain evidence="4">CHS0354</strain>
        <tissue evidence="4">Mantle</tissue>
    </source>
</reference>
<evidence type="ECO:0000313" key="4">
    <source>
        <dbReference type="EMBL" id="KAK3607487.1"/>
    </source>
</evidence>
<sequence>MSLLQICFIFYVYYHLVFGDDDLFVCRRVTDTCERRDRRIDELEEKIRQLQLLLQSPSQTEENVMTTTYQRHPRDCKEIFYGGNTKDGIYKISPDGRCPFEVFCDMTNGGWTVIQKRLDGSVNFNRGWDDYVSGFGKIDGEHWLGLEKIHRLTHGGSQIHFTLELYTRKIEHAHYKAFTIDDVTTAYEMKVDPYEYEGSLPELFSHHNNMRFATFDRDVNGCASKLGGGGWWYNHCYKLANVNGVYGTQGDIGIAYWDQSRHDIKNTTVKLQRREYFCN</sequence>
<dbReference type="PROSITE" id="PS51406">
    <property type="entry name" value="FIBRINOGEN_C_2"/>
    <property type="match status" value="1"/>
</dbReference>
<dbReference type="Gene3D" id="3.90.215.10">
    <property type="entry name" value="Gamma Fibrinogen, chain A, domain 1"/>
    <property type="match status" value="1"/>
</dbReference>
<feature type="coiled-coil region" evidence="1">
    <location>
        <begin position="26"/>
        <end position="53"/>
    </location>
</feature>
<evidence type="ECO:0000256" key="2">
    <source>
        <dbReference type="SAM" id="SignalP"/>
    </source>
</evidence>
<dbReference type="CDD" id="cd00087">
    <property type="entry name" value="FReD"/>
    <property type="match status" value="1"/>
</dbReference>
<dbReference type="InterPro" id="IPR014716">
    <property type="entry name" value="Fibrinogen_a/b/g_C_1"/>
</dbReference>
<feature type="chain" id="PRO_5041934868" description="Fibrinogen C-terminal domain-containing protein" evidence="2">
    <location>
        <begin position="20"/>
        <end position="279"/>
    </location>
</feature>
<name>A0AAE0WBH7_9BIVA</name>
<dbReference type="SUPFAM" id="SSF56496">
    <property type="entry name" value="Fibrinogen C-terminal domain-like"/>
    <property type="match status" value="1"/>
</dbReference>
<gene>
    <name evidence="4" type="ORF">CHS0354_010292</name>
</gene>
<dbReference type="EMBL" id="JAEAOA010000643">
    <property type="protein sequence ID" value="KAK3607487.1"/>
    <property type="molecule type" value="Genomic_DNA"/>
</dbReference>
<dbReference type="InterPro" id="IPR050373">
    <property type="entry name" value="Fibrinogen_C-term_domain"/>
</dbReference>
<dbReference type="PANTHER" id="PTHR19143:SF327">
    <property type="entry name" value="FI21813P1-RELATED"/>
    <property type="match status" value="1"/>
</dbReference>
<keyword evidence="1" id="KW-0175">Coiled coil</keyword>
<dbReference type="GO" id="GO:0005615">
    <property type="term" value="C:extracellular space"/>
    <property type="evidence" value="ECO:0007669"/>
    <property type="project" value="TreeGrafter"/>
</dbReference>
<feature type="signal peptide" evidence="2">
    <location>
        <begin position="1"/>
        <end position="19"/>
    </location>
</feature>
<dbReference type="InterPro" id="IPR002181">
    <property type="entry name" value="Fibrinogen_a/b/g_C_dom"/>
</dbReference>
<reference evidence="4" key="3">
    <citation type="submission" date="2023-05" db="EMBL/GenBank/DDBJ databases">
        <authorList>
            <person name="Smith C.H."/>
        </authorList>
    </citation>
    <scope>NUCLEOTIDE SEQUENCE</scope>
    <source>
        <strain evidence="4">CHS0354</strain>
        <tissue evidence="4">Mantle</tissue>
    </source>
</reference>
<dbReference type="NCBIfam" id="NF040941">
    <property type="entry name" value="GGGWT_bact"/>
    <property type="match status" value="1"/>
</dbReference>
<reference evidence="4" key="1">
    <citation type="journal article" date="2021" name="Genome Biol. Evol.">
        <title>A High-Quality Reference Genome for a Parasitic Bivalve with Doubly Uniparental Inheritance (Bivalvia: Unionida).</title>
        <authorList>
            <person name="Smith C.H."/>
        </authorList>
    </citation>
    <scope>NUCLEOTIDE SEQUENCE</scope>
    <source>
        <strain evidence="4">CHS0354</strain>
    </source>
</reference>
<dbReference type="Pfam" id="PF00147">
    <property type="entry name" value="Fibrinogen_C"/>
    <property type="match status" value="1"/>
</dbReference>
<comment type="caution">
    <text evidence="4">The sequence shown here is derived from an EMBL/GenBank/DDBJ whole genome shotgun (WGS) entry which is preliminary data.</text>
</comment>
<evidence type="ECO:0000313" key="5">
    <source>
        <dbReference type="Proteomes" id="UP001195483"/>
    </source>
</evidence>
<accession>A0AAE0WBH7</accession>
<evidence type="ECO:0000256" key="1">
    <source>
        <dbReference type="SAM" id="Coils"/>
    </source>
</evidence>
<dbReference type="Proteomes" id="UP001195483">
    <property type="component" value="Unassembled WGS sequence"/>
</dbReference>
<organism evidence="4 5">
    <name type="scientific">Potamilus streckersoni</name>
    <dbReference type="NCBI Taxonomy" id="2493646"/>
    <lineage>
        <taxon>Eukaryota</taxon>
        <taxon>Metazoa</taxon>
        <taxon>Spiralia</taxon>
        <taxon>Lophotrochozoa</taxon>
        <taxon>Mollusca</taxon>
        <taxon>Bivalvia</taxon>
        <taxon>Autobranchia</taxon>
        <taxon>Heteroconchia</taxon>
        <taxon>Palaeoheterodonta</taxon>
        <taxon>Unionida</taxon>
        <taxon>Unionoidea</taxon>
        <taxon>Unionidae</taxon>
        <taxon>Ambleminae</taxon>
        <taxon>Lampsilini</taxon>
        <taxon>Potamilus</taxon>
    </lineage>
</organism>
<proteinExistence type="predicted"/>
<dbReference type="AlphaFoldDB" id="A0AAE0WBH7"/>
<feature type="domain" description="Fibrinogen C-terminal" evidence="3">
    <location>
        <begin position="67"/>
        <end position="275"/>
    </location>
</feature>
<dbReference type="PANTHER" id="PTHR19143">
    <property type="entry name" value="FIBRINOGEN/TENASCIN/ANGIOPOEITIN"/>
    <property type="match status" value="1"/>
</dbReference>
<dbReference type="SMART" id="SM00186">
    <property type="entry name" value="FBG"/>
    <property type="match status" value="1"/>
</dbReference>
<dbReference type="InterPro" id="IPR036056">
    <property type="entry name" value="Fibrinogen-like_C"/>
</dbReference>
<keyword evidence="2" id="KW-0732">Signal</keyword>
<keyword evidence="5" id="KW-1185">Reference proteome</keyword>
<protein>
    <recommendedName>
        <fullName evidence="3">Fibrinogen C-terminal domain-containing protein</fullName>
    </recommendedName>
</protein>
<evidence type="ECO:0000259" key="3">
    <source>
        <dbReference type="PROSITE" id="PS51406"/>
    </source>
</evidence>